<name>A0A017HF43_9RHOB</name>
<dbReference type="EMBL" id="AOSK01000132">
    <property type="protein sequence ID" value="EYD72930.1"/>
    <property type="molecule type" value="Genomic_DNA"/>
</dbReference>
<comment type="caution">
    <text evidence="1">The sequence shown here is derived from an EMBL/GenBank/DDBJ whole genome shotgun (WGS) entry which is preliminary data.</text>
</comment>
<dbReference type="Proteomes" id="UP000019666">
    <property type="component" value="Unassembled WGS sequence"/>
</dbReference>
<reference evidence="1 2" key="1">
    <citation type="submission" date="2013-02" db="EMBL/GenBank/DDBJ databases">
        <authorList>
            <person name="Fiebig A."/>
            <person name="Goeker M."/>
            <person name="Klenk H.-P.P."/>
        </authorList>
    </citation>
    <scope>NUCLEOTIDE SEQUENCE [LARGE SCALE GENOMIC DNA]</scope>
    <source>
        <strain evidence="1 2">DSM 19309</strain>
    </source>
</reference>
<gene>
    <name evidence="1" type="ORF">Rumeso_04806</name>
</gene>
<proteinExistence type="predicted"/>
<dbReference type="STRING" id="442562.Rumeso_04806"/>
<evidence type="ECO:0000313" key="2">
    <source>
        <dbReference type="Proteomes" id="UP000019666"/>
    </source>
</evidence>
<accession>A0A017HF43</accession>
<dbReference type="AlphaFoldDB" id="A0A017HF43"/>
<organism evidence="1 2">
    <name type="scientific">Rubellimicrobium mesophilum DSM 19309</name>
    <dbReference type="NCBI Taxonomy" id="442562"/>
    <lineage>
        <taxon>Bacteria</taxon>
        <taxon>Pseudomonadati</taxon>
        <taxon>Pseudomonadota</taxon>
        <taxon>Alphaproteobacteria</taxon>
        <taxon>Rhodobacterales</taxon>
        <taxon>Roseobacteraceae</taxon>
        <taxon>Rubellimicrobium</taxon>
    </lineage>
</organism>
<dbReference type="RefSeq" id="WP_037278889.1">
    <property type="nucleotide sequence ID" value="NZ_KK088558.1"/>
</dbReference>
<protein>
    <submittedName>
        <fullName evidence="1">Uncharacterized protein</fullName>
    </submittedName>
</protein>
<sequence length="71" mass="7429">MAYASVHSHPVLDGIASGFRALGHIAVLAVTAQPRVQAIEQLLRTTDEDLAARGTTRQSELNHILGAGAAL</sequence>
<dbReference type="OrthoDB" id="7867799at2"/>
<keyword evidence="2" id="KW-1185">Reference proteome</keyword>
<dbReference type="HOGENOM" id="CLU_2737570_0_0_5"/>
<evidence type="ECO:0000313" key="1">
    <source>
        <dbReference type="EMBL" id="EYD72930.1"/>
    </source>
</evidence>